<dbReference type="Pfam" id="PF04313">
    <property type="entry name" value="HSDR_N"/>
    <property type="match status" value="1"/>
</dbReference>
<dbReference type="SUPFAM" id="SSF52540">
    <property type="entry name" value="P-loop containing nucleoside triphosphate hydrolases"/>
    <property type="match status" value="2"/>
</dbReference>
<dbReference type="Pfam" id="PF18766">
    <property type="entry name" value="SWI2_SNF2"/>
    <property type="match status" value="1"/>
</dbReference>
<organism evidence="13 14">
    <name type="scientific">[Mycoplasma] gypis</name>
    <dbReference type="NCBI Taxonomy" id="92404"/>
    <lineage>
        <taxon>Bacteria</taxon>
        <taxon>Bacillati</taxon>
        <taxon>Mycoplasmatota</taxon>
        <taxon>Mycoplasmoidales</taxon>
        <taxon>Metamycoplasmataceae</taxon>
        <taxon>Metamycoplasma</taxon>
    </lineage>
</organism>
<evidence type="ECO:0000256" key="2">
    <source>
        <dbReference type="ARBA" id="ARBA00008598"/>
    </source>
</evidence>
<dbReference type="InterPro" id="IPR055180">
    <property type="entry name" value="HsdR_RecA-like_helicase_dom_2"/>
</dbReference>
<accession>A0ABZ2RPQ3</accession>
<keyword evidence="8 11" id="KW-0378">Hydrolase</keyword>
<keyword evidence="9 11" id="KW-0067">ATP-binding</keyword>
<dbReference type="RefSeq" id="WP_205498483.1">
    <property type="nucleotide sequence ID" value="NZ_CP148066.1"/>
</dbReference>
<evidence type="ECO:0000256" key="9">
    <source>
        <dbReference type="ARBA" id="ARBA00022840"/>
    </source>
</evidence>
<keyword evidence="5 11" id="KW-0547">Nucleotide-binding</keyword>
<protein>
    <recommendedName>
        <fullName evidence="11">Type I restriction enzyme endonuclease subunit</fullName>
        <shortName evidence="11">R protein</shortName>
        <ecNumber evidence="11">3.1.21.3</ecNumber>
    </recommendedName>
</protein>
<keyword evidence="4" id="KW-0540">Nuclease</keyword>
<comment type="function">
    <text evidence="11">Subunit R is required for both nuclease and ATPase activities, but not for modification.</text>
</comment>
<dbReference type="Proteomes" id="UP001460679">
    <property type="component" value="Chromosome"/>
</dbReference>
<comment type="similarity">
    <text evidence="2 11">Belongs to the HsdR family.</text>
</comment>
<dbReference type="PANTHER" id="PTHR30195:SF16">
    <property type="entry name" value="TYPE I RESTRICTION ENZYME ENDONUCLEASE SUBUNIT"/>
    <property type="match status" value="1"/>
</dbReference>
<dbReference type="InterPro" id="IPR007409">
    <property type="entry name" value="Restrct_endonuc_type1_HsdR_N"/>
</dbReference>
<comment type="catalytic activity">
    <reaction evidence="1 11">
        <text>Endonucleolytic cleavage of DNA to give random double-stranded fragments with terminal 5'-phosphates, ATP is simultaneously hydrolyzed.</text>
        <dbReference type="EC" id="3.1.21.3"/>
    </reaction>
</comment>
<evidence type="ECO:0000259" key="12">
    <source>
        <dbReference type="PROSITE" id="PS51192"/>
    </source>
</evidence>
<dbReference type="Gene3D" id="3.90.1570.50">
    <property type="match status" value="1"/>
</dbReference>
<dbReference type="Gene3D" id="3.40.50.300">
    <property type="entry name" value="P-loop containing nucleotide triphosphate hydrolases"/>
    <property type="match status" value="2"/>
</dbReference>
<keyword evidence="14" id="KW-1185">Reference proteome</keyword>
<dbReference type="EC" id="3.1.21.3" evidence="11"/>
<dbReference type="InterPro" id="IPR004473">
    <property type="entry name" value="Restrct_endonuc_typeI_HsdR"/>
</dbReference>
<evidence type="ECO:0000256" key="10">
    <source>
        <dbReference type="ARBA" id="ARBA00023125"/>
    </source>
</evidence>
<evidence type="ECO:0000256" key="11">
    <source>
        <dbReference type="RuleBase" id="RU364115"/>
    </source>
</evidence>
<evidence type="ECO:0000256" key="4">
    <source>
        <dbReference type="ARBA" id="ARBA00022722"/>
    </source>
</evidence>
<comment type="subunit">
    <text evidence="3 11">The type I restriction/modification system is composed of three polypeptides R, M and S.</text>
</comment>
<evidence type="ECO:0000256" key="6">
    <source>
        <dbReference type="ARBA" id="ARBA00022747"/>
    </source>
</evidence>
<dbReference type="CDD" id="cd18800">
    <property type="entry name" value="SF2_C_EcoR124I-like"/>
    <property type="match status" value="1"/>
</dbReference>
<keyword evidence="6 11" id="KW-0680">Restriction system</keyword>
<dbReference type="Pfam" id="PF22679">
    <property type="entry name" value="T1R_D3-like"/>
    <property type="match status" value="1"/>
</dbReference>
<dbReference type="InterPro" id="IPR040980">
    <property type="entry name" value="SWI2_SNF2"/>
</dbReference>
<sequence length="1143" mass="134348">MSVHIPFRDDYVNEKDFEEDLIEKLQKIGKWSKEVLFNVDQNDLLENWKRIIERNNKGVLNNLPLVKGEMEQIYDNFKNASPYQVNELLISGEVTIKRENRDDVIKVGTDITLKIFDRHNFEAGKIEYQIAHQVVLQGTKGQKNSKIADIVLLIDGIPLFQIELKKNNVSLDEAEKQYARYIKAGVYSGIFSLIQILVMMNPSKSRYFANPGNGADPNIWSKFIFEWKNKSGEPMNRWNDFVESFLIIPTAHEIVSNFTIADTSLKKLIVMRSYQYHATKEIIRKITNNPLAFRHDKNNITQNGGYIWHTTGSGKTMTSFKVCQILSQQILKNSGSIIFMVLDRSDLGKQTKDNFQYFINETSKDSVIFTESTAELKHQVFTRKTNSCRIVITSIQKLTKFLKAYDGLNASDFQNRIYNKKFVFIFDEAHRSTNGDSFKLIRTLFSSSPFFGFTGTPLLSKEDFDNNGDNMFIEGKTTEEIFGQPLHKYLISDGIKDGNVLGFDPYIFTTVNYESWMKSYLSNELEKYDGQPKKQEEIKKKLNFLPNGICETTSKQSDLSIEKLLEKSGYYETTQHRIDMIKNIQSTIEKEQLKEKKEKVFHGILATTSIKNACEIYDLFKIHAPNLRVTALFDASDYENDSNHDYDYIKNKDEKIKEIMNDYNEMYNLAFTDNKDFHNDVRKRLAHSGNYNFSAFEKTLLEKNRIDLVIVVDQLLTGFDSKWVSYLFLDKFVKMHLLIQAFSRTNRVFDETKKFGIIKYYRKPYSQDLEFKHALNRYAISSKSSISNVKAKTLKQNIDDINKVFDEIKKLYEEEGYGNNFSESLKDRINRRKYIKLVNMLHSLSLSATMQGFVFGDDVETNTFFTHINNENKEEEIFCNLTKTDYNAIVQRYKTLEREERKKQQLEKNGEIEEIFDFEREIYEYDLEKIDAKYFREKYATKLSRFFDENHFNNNSELNDRNPDGTFKHNAKRQEWLEIVTDYIKGTEKYWASLSDEDRKIYEDILSEITKGELLFTEDIEMLKSEYLNTKINKNVNLVLQEAKITLAKEIAELFSEREKYYTKEDDKEYFDTDFISIFSKIRDEIKNNLKHNVLYTNMYDEEEFKNFKGDIRRILLAKIEQKIRDFIWDGDVNKFLSKIKPE</sequence>
<dbReference type="InterPro" id="IPR014001">
    <property type="entry name" value="Helicase_ATP-bd"/>
</dbReference>
<evidence type="ECO:0000256" key="7">
    <source>
        <dbReference type="ARBA" id="ARBA00022759"/>
    </source>
</evidence>
<dbReference type="InterPro" id="IPR051268">
    <property type="entry name" value="Type-I_R_enzyme_R_subunit"/>
</dbReference>
<evidence type="ECO:0000313" key="14">
    <source>
        <dbReference type="Proteomes" id="UP001460679"/>
    </source>
</evidence>
<evidence type="ECO:0000256" key="3">
    <source>
        <dbReference type="ARBA" id="ARBA00011296"/>
    </source>
</evidence>
<keyword evidence="10 11" id="KW-0238">DNA-binding</keyword>
<dbReference type="NCBIfam" id="TIGR00348">
    <property type="entry name" value="hsdR"/>
    <property type="match status" value="1"/>
</dbReference>
<reference evidence="13" key="1">
    <citation type="submission" date="2024-03" db="EMBL/GenBank/DDBJ databases">
        <title>Complete genome sequence of Mycoplasma gypis type strain B1/T1.</title>
        <authorList>
            <person name="Spergser J."/>
        </authorList>
    </citation>
    <scope>NUCLEOTIDE SEQUENCE [LARGE SCALE GENOMIC DNA]</scope>
    <source>
        <strain evidence="13">B1/T1</strain>
    </source>
</reference>
<gene>
    <name evidence="13" type="ORF">WG616_01810</name>
</gene>
<dbReference type="SMART" id="SM00487">
    <property type="entry name" value="DEXDc"/>
    <property type="match status" value="1"/>
</dbReference>
<proteinExistence type="inferred from homology"/>
<evidence type="ECO:0000256" key="1">
    <source>
        <dbReference type="ARBA" id="ARBA00000851"/>
    </source>
</evidence>
<dbReference type="CDD" id="cd22332">
    <property type="entry name" value="HsdR_N"/>
    <property type="match status" value="1"/>
</dbReference>
<name>A0ABZ2RPQ3_9BACT</name>
<dbReference type="GO" id="GO:0009035">
    <property type="term" value="F:type I site-specific deoxyribonuclease activity"/>
    <property type="evidence" value="ECO:0007669"/>
    <property type="project" value="UniProtKB-EC"/>
</dbReference>
<evidence type="ECO:0000313" key="13">
    <source>
        <dbReference type="EMBL" id="WXL28091.1"/>
    </source>
</evidence>
<dbReference type="InterPro" id="IPR027417">
    <property type="entry name" value="P-loop_NTPase"/>
</dbReference>
<feature type="domain" description="Helicase ATP-binding" evidence="12">
    <location>
        <begin position="296"/>
        <end position="475"/>
    </location>
</feature>
<dbReference type="EMBL" id="CP148066">
    <property type="protein sequence ID" value="WXL28091.1"/>
    <property type="molecule type" value="Genomic_DNA"/>
</dbReference>
<keyword evidence="7" id="KW-0255">Endonuclease</keyword>
<evidence type="ECO:0000256" key="5">
    <source>
        <dbReference type="ARBA" id="ARBA00022741"/>
    </source>
</evidence>
<evidence type="ECO:0000256" key="8">
    <source>
        <dbReference type="ARBA" id="ARBA00022801"/>
    </source>
</evidence>
<dbReference type="PANTHER" id="PTHR30195">
    <property type="entry name" value="TYPE I SITE-SPECIFIC DEOXYRIBONUCLEASE PROTEIN SUBUNIT M AND R"/>
    <property type="match status" value="1"/>
</dbReference>
<dbReference type="PROSITE" id="PS51192">
    <property type="entry name" value="HELICASE_ATP_BIND_1"/>
    <property type="match status" value="1"/>
</dbReference>